<dbReference type="InterPro" id="IPR024036">
    <property type="entry name" value="tRNA-dHydroUridine_Synthase_C"/>
</dbReference>
<evidence type="ECO:0000256" key="6">
    <source>
        <dbReference type="ARBA" id="ARBA00022694"/>
    </source>
</evidence>
<keyword evidence="5" id="KW-0288">FMN</keyword>
<protein>
    <submittedName>
        <fullName evidence="13">tRNA-dihydrouridine synthase DusB</fullName>
    </submittedName>
</protein>
<dbReference type="Gene3D" id="3.20.20.70">
    <property type="entry name" value="Aldolase class I"/>
    <property type="match status" value="1"/>
</dbReference>
<evidence type="ECO:0000256" key="7">
    <source>
        <dbReference type="ARBA" id="ARBA00022857"/>
    </source>
</evidence>
<gene>
    <name evidence="13" type="ORF">MNBD_ALPHA12-503</name>
</gene>
<evidence type="ECO:0000256" key="11">
    <source>
        <dbReference type="ARBA" id="ARBA00048802"/>
    </source>
</evidence>
<dbReference type="GO" id="GO:0017150">
    <property type="term" value="F:tRNA dihydrouridine synthase activity"/>
    <property type="evidence" value="ECO:0007669"/>
    <property type="project" value="InterPro"/>
</dbReference>
<dbReference type="PANTHER" id="PTHR45846">
    <property type="entry name" value="TRNA-DIHYDROURIDINE(47) SYNTHASE [NAD(P)(+)]-LIKE"/>
    <property type="match status" value="1"/>
</dbReference>
<dbReference type="Pfam" id="PF01207">
    <property type="entry name" value="Dus"/>
    <property type="match status" value="1"/>
</dbReference>
<evidence type="ECO:0000256" key="10">
    <source>
        <dbReference type="ARBA" id="ARBA00048205"/>
    </source>
</evidence>
<dbReference type="GO" id="GO:0050660">
    <property type="term" value="F:flavin adenine dinucleotide binding"/>
    <property type="evidence" value="ECO:0007669"/>
    <property type="project" value="InterPro"/>
</dbReference>
<keyword evidence="9" id="KW-0560">Oxidoreductase</keyword>
<evidence type="ECO:0000259" key="12">
    <source>
        <dbReference type="Pfam" id="PF01207"/>
    </source>
</evidence>
<sequence length="335" mass="35154">MSIKIANISHSQNIAIGNVVLPGCAFLAPMAGISDAPFRSLAARFGAAMAVSEMIASAGLLTGAKDVVRKLGPCGSLPHMVQLSGFQEQWMVRGAQMAVAAGAQIIDINLGCPSKRVTNGYAGSALMRVPDKALKLIEAVARAVNVPVTVKMRLGWDENSLNAAAIANSAQSAGVKMFVVHGRTRQQFYKGKARWQLVSEVVKAVNVPVIVNGDIVDINSADKALAASGAAGVMVGRAAQGRPWLVGQINAHLLALPVSPAPQGNALGVLVGEHYQAMLKSYGDELGVRVARKHLRWYLEAAGVKMPKNLLTQKDPARVVEMIAGAFSSPVRVAA</sequence>
<keyword evidence="8" id="KW-0694">RNA-binding</keyword>
<evidence type="ECO:0000256" key="4">
    <source>
        <dbReference type="ARBA" id="ARBA00022630"/>
    </source>
</evidence>
<dbReference type="InterPro" id="IPR013785">
    <property type="entry name" value="Aldolase_TIM"/>
</dbReference>
<proteinExistence type="predicted"/>
<dbReference type="InterPro" id="IPR035587">
    <property type="entry name" value="DUS-like_FMN-bd"/>
</dbReference>
<dbReference type="CDD" id="cd02801">
    <property type="entry name" value="DUS_like_FMN"/>
    <property type="match status" value="1"/>
</dbReference>
<dbReference type="InterPro" id="IPR004652">
    <property type="entry name" value="DusB-like"/>
</dbReference>
<keyword evidence="3" id="KW-0820">tRNA-binding</keyword>
<evidence type="ECO:0000256" key="9">
    <source>
        <dbReference type="ARBA" id="ARBA00023002"/>
    </source>
</evidence>
<dbReference type="GO" id="GO:0000049">
    <property type="term" value="F:tRNA binding"/>
    <property type="evidence" value="ECO:0007669"/>
    <property type="project" value="UniProtKB-KW"/>
</dbReference>
<accession>A0A3B0TFE0</accession>
<dbReference type="EMBL" id="UOEO01000036">
    <property type="protein sequence ID" value="VAW15610.1"/>
    <property type="molecule type" value="Genomic_DNA"/>
</dbReference>
<dbReference type="PANTHER" id="PTHR45846:SF1">
    <property type="entry name" value="TRNA-DIHYDROURIDINE(47) SYNTHASE [NAD(P)(+)]-LIKE"/>
    <property type="match status" value="1"/>
</dbReference>
<evidence type="ECO:0000256" key="3">
    <source>
        <dbReference type="ARBA" id="ARBA00022555"/>
    </source>
</evidence>
<dbReference type="AlphaFoldDB" id="A0A3B0TFE0"/>
<name>A0A3B0TFE0_9ZZZZ</name>
<evidence type="ECO:0000313" key="13">
    <source>
        <dbReference type="EMBL" id="VAW15610.1"/>
    </source>
</evidence>
<comment type="catalytic activity">
    <reaction evidence="10">
        <text>a 5,6-dihydrouridine in tRNA + NADP(+) = a uridine in tRNA + NADPH + H(+)</text>
        <dbReference type="Rhea" id="RHEA:23624"/>
        <dbReference type="Rhea" id="RHEA-COMP:13339"/>
        <dbReference type="Rhea" id="RHEA-COMP:13887"/>
        <dbReference type="ChEBI" id="CHEBI:15378"/>
        <dbReference type="ChEBI" id="CHEBI:57783"/>
        <dbReference type="ChEBI" id="CHEBI:58349"/>
        <dbReference type="ChEBI" id="CHEBI:65315"/>
        <dbReference type="ChEBI" id="CHEBI:74443"/>
    </reaction>
</comment>
<keyword evidence="7" id="KW-0521">NADP</keyword>
<keyword evidence="6" id="KW-0819">tRNA processing</keyword>
<reference evidence="13" key="1">
    <citation type="submission" date="2018-06" db="EMBL/GenBank/DDBJ databases">
        <authorList>
            <person name="Zhirakovskaya E."/>
        </authorList>
    </citation>
    <scope>NUCLEOTIDE SEQUENCE</scope>
</reference>
<dbReference type="PROSITE" id="PS01136">
    <property type="entry name" value="UPF0034"/>
    <property type="match status" value="1"/>
</dbReference>
<dbReference type="InterPro" id="IPR001269">
    <property type="entry name" value="DUS_fam"/>
</dbReference>
<evidence type="ECO:0000256" key="1">
    <source>
        <dbReference type="ARBA" id="ARBA00001917"/>
    </source>
</evidence>
<dbReference type="SUPFAM" id="SSF51395">
    <property type="entry name" value="FMN-linked oxidoreductases"/>
    <property type="match status" value="1"/>
</dbReference>
<evidence type="ECO:0000256" key="5">
    <source>
        <dbReference type="ARBA" id="ARBA00022643"/>
    </source>
</evidence>
<evidence type="ECO:0000256" key="8">
    <source>
        <dbReference type="ARBA" id="ARBA00022884"/>
    </source>
</evidence>
<dbReference type="NCBIfam" id="TIGR00737">
    <property type="entry name" value="nifR3_yhdG"/>
    <property type="match status" value="1"/>
</dbReference>
<comment type="cofactor">
    <cofactor evidence="1">
        <name>FMN</name>
        <dbReference type="ChEBI" id="CHEBI:58210"/>
    </cofactor>
</comment>
<feature type="domain" description="DUS-like FMN-binding" evidence="12">
    <location>
        <begin position="27"/>
        <end position="302"/>
    </location>
</feature>
<evidence type="ECO:0000256" key="2">
    <source>
        <dbReference type="ARBA" id="ARBA00002790"/>
    </source>
</evidence>
<comment type="function">
    <text evidence="2">Catalyzes the synthesis of 5,6-dihydrouridine (D), a modified base found in the D-loop of most tRNAs, via the reduction of the C5-C6 double bond in target uridines.</text>
</comment>
<comment type="catalytic activity">
    <reaction evidence="11">
        <text>a 5,6-dihydrouridine in tRNA + NAD(+) = a uridine in tRNA + NADH + H(+)</text>
        <dbReference type="Rhea" id="RHEA:54452"/>
        <dbReference type="Rhea" id="RHEA-COMP:13339"/>
        <dbReference type="Rhea" id="RHEA-COMP:13887"/>
        <dbReference type="ChEBI" id="CHEBI:15378"/>
        <dbReference type="ChEBI" id="CHEBI:57540"/>
        <dbReference type="ChEBI" id="CHEBI:57945"/>
        <dbReference type="ChEBI" id="CHEBI:65315"/>
        <dbReference type="ChEBI" id="CHEBI:74443"/>
    </reaction>
</comment>
<keyword evidence="4" id="KW-0285">Flavoprotein</keyword>
<organism evidence="13">
    <name type="scientific">hydrothermal vent metagenome</name>
    <dbReference type="NCBI Taxonomy" id="652676"/>
    <lineage>
        <taxon>unclassified sequences</taxon>
        <taxon>metagenomes</taxon>
        <taxon>ecological metagenomes</taxon>
    </lineage>
</organism>
<dbReference type="InterPro" id="IPR018517">
    <property type="entry name" value="tRNA_hU_synthase_CS"/>
</dbReference>
<dbReference type="PIRSF" id="PIRSF006621">
    <property type="entry name" value="Dus"/>
    <property type="match status" value="1"/>
</dbReference>
<dbReference type="Gene3D" id="1.10.1200.80">
    <property type="entry name" value="Putative flavin oxidoreducatase, domain 2"/>
    <property type="match status" value="1"/>
</dbReference>